<gene>
    <name evidence="1" type="ORF">JN11_04341</name>
</gene>
<evidence type="ECO:0000313" key="1">
    <source>
        <dbReference type="EMBL" id="TWI95602.1"/>
    </source>
</evidence>
<dbReference type="AlphaFoldDB" id="A0A562TQ01"/>
<evidence type="ECO:0000313" key="2">
    <source>
        <dbReference type="Proteomes" id="UP000317010"/>
    </source>
</evidence>
<dbReference type="RefSeq" id="WP_144915988.1">
    <property type="nucleotide sequence ID" value="NZ_VLLI01000015.1"/>
</dbReference>
<organism evidence="1 2">
    <name type="scientific">Mucilaginibacter frigoritolerans</name>
    <dbReference type="NCBI Taxonomy" id="652788"/>
    <lineage>
        <taxon>Bacteria</taxon>
        <taxon>Pseudomonadati</taxon>
        <taxon>Bacteroidota</taxon>
        <taxon>Sphingobacteriia</taxon>
        <taxon>Sphingobacteriales</taxon>
        <taxon>Sphingobacteriaceae</taxon>
        <taxon>Mucilaginibacter</taxon>
    </lineage>
</organism>
<proteinExistence type="predicted"/>
<dbReference type="OrthoDB" id="1260619at2"/>
<dbReference type="Proteomes" id="UP000317010">
    <property type="component" value="Unassembled WGS sequence"/>
</dbReference>
<sequence>MTDATATHFDAGFGIRGYINAGLNPIEQFVGNFKVNMWVDGTNLFFAVHNITSFQSLTYDLGPNWERSDHQIMGNTEQWYIWSEPINRPGNEQF</sequence>
<accession>A0A562TQ01</accession>
<protein>
    <submittedName>
        <fullName evidence="1">Uncharacterized protein</fullName>
    </submittedName>
</protein>
<comment type="caution">
    <text evidence="1">The sequence shown here is derived from an EMBL/GenBank/DDBJ whole genome shotgun (WGS) entry which is preliminary data.</text>
</comment>
<reference evidence="1 2" key="1">
    <citation type="submission" date="2019-07" db="EMBL/GenBank/DDBJ databases">
        <title>Genomic Encyclopedia of Archaeal and Bacterial Type Strains, Phase II (KMG-II): from individual species to whole genera.</title>
        <authorList>
            <person name="Goeker M."/>
        </authorList>
    </citation>
    <scope>NUCLEOTIDE SEQUENCE [LARGE SCALE GENOMIC DNA]</scope>
    <source>
        <strain evidence="1 2">ATCC BAA-1854</strain>
    </source>
</reference>
<dbReference type="EMBL" id="VLLI01000015">
    <property type="protein sequence ID" value="TWI95602.1"/>
    <property type="molecule type" value="Genomic_DNA"/>
</dbReference>
<name>A0A562TQ01_9SPHI</name>
<keyword evidence="2" id="KW-1185">Reference proteome</keyword>